<dbReference type="InterPro" id="IPR050155">
    <property type="entry name" value="HAD-like_hydrolase_sf"/>
</dbReference>
<dbReference type="NCBIfam" id="TIGR01509">
    <property type="entry name" value="HAD-SF-IA-v3"/>
    <property type="match status" value="1"/>
</dbReference>
<keyword evidence="2 5" id="KW-0378">Hydrolase</keyword>
<organism evidence="5 6">
    <name type="scientific">Microbulbifer aggregans</name>
    <dbReference type="NCBI Taxonomy" id="1769779"/>
    <lineage>
        <taxon>Bacteria</taxon>
        <taxon>Pseudomonadati</taxon>
        <taxon>Pseudomonadota</taxon>
        <taxon>Gammaproteobacteria</taxon>
        <taxon>Cellvibrionales</taxon>
        <taxon>Microbulbiferaceae</taxon>
        <taxon>Microbulbifer</taxon>
    </lineage>
</organism>
<keyword evidence="1" id="KW-0479">Metal-binding</keyword>
<dbReference type="SUPFAM" id="SSF56784">
    <property type="entry name" value="HAD-like"/>
    <property type="match status" value="1"/>
</dbReference>
<evidence type="ECO:0000313" key="5">
    <source>
        <dbReference type="EMBL" id="AOS98356.1"/>
    </source>
</evidence>
<name>A0A1C9WB28_9GAMM</name>
<dbReference type="Gene3D" id="3.40.50.1000">
    <property type="entry name" value="HAD superfamily/HAD-like"/>
    <property type="match status" value="1"/>
</dbReference>
<dbReference type="InterPro" id="IPR006439">
    <property type="entry name" value="HAD-SF_hydro_IA"/>
</dbReference>
<evidence type="ECO:0000313" key="6">
    <source>
        <dbReference type="Proteomes" id="UP000095672"/>
    </source>
</evidence>
<dbReference type="EMBL" id="CP014143">
    <property type="protein sequence ID" value="AOS98356.1"/>
    <property type="molecule type" value="Genomic_DNA"/>
</dbReference>
<dbReference type="FunFam" id="3.40.50.1000:FF:000022">
    <property type="entry name" value="Phosphoglycolate phosphatase"/>
    <property type="match status" value="1"/>
</dbReference>
<gene>
    <name evidence="5" type="primary">gph</name>
    <name evidence="5" type="ORF">AUP74_02989</name>
</gene>
<dbReference type="PANTHER" id="PTHR43434">
    <property type="entry name" value="PHOSPHOGLYCOLATE PHOSPHATASE"/>
    <property type="match status" value="1"/>
</dbReference>
<keyword evidence="4" id="KW-0119">Carbohydrate metabolism</keyword>
<dbReference type="PATRIC" id="fig|1769779.3.peg.2960"/>
<dbReference type="PANTHER" id="PTHR43434:SF23">
    <property type="entry name" value="PHOSPHOGLYCOLATE PHOSPHATASE"/>
    <property type="match status" value="1"/>
</dbReference>
<dbReference type="NCBIfam" id="TIGR01549">
    <property type="entry name" value="HAD-SF-IA-v1"/>
    <property type="match status" value="1"/>
</dbReference>
<keyword evidence="6" id="KW-1185">Reference proteome</keyword>
<dbReference type="STRING" id="1769779.AUP74_02989"/>
<evidence type="ECO:0000256" key="4">
    <source>
        <dbReference type="ARBA" id="ARBA00023277"/>
    </source>
</evidence>
<dbReference type="SFLD" id="SFLDG01129">
    <property type="entry name" value="C1.5:_HAD__Beta-PGM__Phosphata"/>
    <property type="match status" value="1"/>
</dbReference>
<accession>A0A1C9WB28</accession>
<reference evidence="6" key="1">
    <citation type="submission" date="2016-01" db="EMBL/GenBank/DDBJ databases">
        <title>Complete genome sequence of Microbulbifer sp. CCB-MM1, a halophile isolated from Matang Mangrove Forest, Perak.</title>
        <authorList>
            <person name="Moh T.H."/>
            <person name="Dinesh B."/>
            <person name="Lau N.-S."/>
            <person name="Go F."/>
            <person name="Alexander Chong S.-C."/>
        </authorList>
    </citation>
    <scope>NUCLEOTIDE SEQUENCE [LARGE SCALE GENOMIC DNA]</scope>
    <source>
        <strain evidence="6">CCB-MM1</strain>
    </source>
</reference>
<dbReference type="SFLD" id="SFLDS00003">
    <property type="entry name" value="Haloacid_Dehalogenase"/>
    <property type="match status" value="1"/>
</dbReference>
<dbReference type="KEGG" id="micc:AUP74_02989"/>
<dbReference type="InterPro" id="IPR036412">
    <property type="entry name" value="HAD-like_sf"/>
</dbReference>
<evidence type="ECO:0000256" key="2">
    <source>
        <dbReference type="ARBA" id="ARBA00022801"/>
    </source>
</evidence>
<dbReference type="InterPro" id="IPR023198">
    <property type="entry name" value="PGP-like_dom2"/>
</dbReference>
<proteinExistence type="predicted"/>
<keyword evidence="3" id="KW-0460">Magnesium</keyword>
<dbReference type="Gene3D" id="1.10.150.240">
    <property type="entry name" value="Putative phosphatase, domain 2"/>
    <property type="match status" value="1"/>
</dbReference>
<dbReference type="AlphaFoldDB" id="A0A1C9WB28"/>
<dbReference type="InterPro" id="IPR023214">
    <property type="entry name" value="HAD_sf"/>
</dbReference>
<dbReference type="GO" id="GO:0005829">
    <property type="term" value="C:cytosol"/>
    <property type="evidence" value="ECO:0007669"/>
    <property type="project" value="TreeGrafter"/>
</dbReference>
<dbReference type="GO" id="GO:0008967">
    <property type="term" value="F:phosphoglycolate phosphatase activity"/>
    <property type="evidence" value="ECO:0007669"/>
    <property type="project" value="UniProtKB-EC"/>
</dbReference>
<dbReference type="EC" id="3.1.3.18" evidence="5"/>
<evidence type="ECO:0000256" key="1">
    <source>
        <dbReference type="ARBA" id="ARBA00022723"/>
    </source>
</evidence>
<dbReference type="SFLD" id="SFLDG01135">
    <property type="entry name" value="C1.5.6:_HAD__Beta-PGM__Phospha"/>
    <property type="match status" value="1"/>
</dbReference>
<dbReference type="Pfam" id="PF13419">
    <property type="entry name" value="HAD_2"/>
    <property type="match status" value="1"/>
</dbReference>
<dbReference type="RefSeq" id="WP_069948226.1">
    <property type="nucleotide sequence ID" value="NZ_CP014143.1"/>
</dbReference>
<evidence type="ECO:0000256" key="3">
    <source>
        <dbReference type="ARBA" id="ARBA00022842"/>
    </source>
</evidence>
<dbReference type="OrthoDB" id="9776368at2"/>
<dbReference type="GO" id="GO:0006281">
    <property type="term" value="P:DNA repair"/>
    <property type="evidence" value="ECO:0007669"/>
    <property type="project" value="TreeGrafter"/>
</dbReference>
<dbReference type="Proteomes" id="UP000095672">
    <property type="component" value="Chromosome"/>
</dbReference>
<protein>
    <submittedName>
        <fullName evidence="5">Phosphoglycolate phosphatase</fullName>
        <ecNumber evidence="5">3.1.3.18</ecNumber>
    </submittedName>
</protein>
<dbReference type="InterPro" id="IPR041492">
    <property type="entry name" value="HAD_2"/>
</dbReference>
<sequence length="224" mass="24773">MKAVLFDLDGTLFDTAPDFIVVLNQLRHQEQLPPLPGEAIRAVVSNGARAMVRLAFGRDEGDPGFDSLRQRFLDLYLAHLAEHTVPFPGIEDLLKKLANHDIAWGVVTNKPAAYTIPLMRAFSHFPEPGAIICPDDVENRKPHPEPIYLACSRIGCKPEQAVYVGDHERDIEAGKAAGMPTIACSYGYIDAGDSAANWNADHLVDSADQIWPLLMEHYMTNSNR</sequence>
<dbReference type="GO" id="GO:0046872">
    <property type="term" value="F:metal ion binding"/>
    <property type="evidence" value="ECO:0007669"/>
    <property type="project" value="UniProtKB-KW"/>
</dbReference>